<dbReference type="SUPFAM" id="SSF54928">
    <property type="entry name" value="RNA-binding domain, RBD"/>
    <property type="match status" value="2"/>
</dbReference>
<feature type="compositionally biased region" description="Polar residues" evidence="4">
    <location>
        <begin position="549"/>
        <end position="566"/>
    </location>
</feature>
<reference evidence="6 7" key="1">
    <citation type="journal article" date="2020" name="Mol. Plant">
        <title>The Chromosome-Based Rubber Tree Genome Provides New Insights into Spurge Genome Evolution and Rubber Biosynthesis.</title>
        <authorList>
            <person name="Liu J."/>
            <person name="Shi C."/>
            <person name="Shi C.C."/>
            <person name="Li W."/>
            <person name="Zhang Q.J."/>
            <person name="Zhang Y."/>
            <person name="Li K."/>
            <person name="Lu H.F."/>
            <person name="Shi C."/>
            <person name="Zhu S.T."/>
            <person name="Xiao Z.Y."/>
            <person name="Nan H."/>
            <person name="Yue Y."/>
            <person name="Zhu X.G."/>
            <person name="Wu Y."/>
            <person name="Hong X.N."/>
            <person name="Fan G.Y."/>
            <person name="Tong Y."/>
            <person name="Zhang D."/>
            <person name="Mao C.L."/>
            <person name="Liu Y.L."/>
            <person name="Hao S.J."/>
            <person name="Liu W.Q."/>
            <person name="Lv M.Q."/>
            <person name="Zhang H.B."/>
            <person name="Liu Y."/>
            <person name="Hu-Tang G.R."/>
            <person name="Wang J.P."/>
            <person name="Wang J.H."/>
            <person name="Sun Y.H."/>
            <person name="Ni S.B."/>
            <person name="Chen W.B."/>
            <person name="Zhang X.C."/>
            <person name="Jiao Y.N."/>
            <person name="Eichler E.E."/>
            <person name="Li G.H."/>
            <person name="Liu X."/>
            <person name="Gao L.Z."/>
        </authorList>
    </citation>
    <scope>NUCLEOTIDE SEQUENCE [LARGE SCALE GENOMIC DNA]</scope>
    <source>
        <strain evidence="7">cv. GT1</strain>
        <tissue evidence="6">Leaf</tissue>
    </source>
</reference>
<feature type="region of interest" description="Disordered" evidence="4">
    <location>
        <begin position="161"/>
        <end position="182"/>
    </location>
</feature>
<evidence type="ECO:0000313" key="6">
    <source>
        <dbReference type="EMBL" id="KAF2292259.1"/>
    </source>
</evidence>
<dbReference type="PANTHER" id="PTHR48033">
    <property type="entry name" value="RNA-BINDING (RRM/RBD/RNP MOTIFS) FAMILY PROTEIN"/>
    <property type="match status" value="1"/>
</dbReference>
<dbReference type="Gene3D" id="3.30.70.330">
    <property type="match status" value="2"/>
</dbReference>
<evidence type="ECO:0000259" key="5">
    <source>
        <dbReference type="PROSITE" id="PS50102"/>
    </source>
</evidence>
<keyword evidence="2" id="KW-0539">Nucleus</keyword>
<evidence type="ECO:0000256" key="2">
    <source>
        <dbReference type="ARBA" id="ARBA00023242"/>
    </source>
</evidence>
<accession>A0A6A6KXS4</accession>
<dbReference type="Proteomes" id="UP000467840">
    <property type="component" value="Chromosome 13"/>
</dbReference>
<evidence type="ECO:0000256" key="3">
    <source>
        <dbReference type="PROSITE-ProRule" id="PRU00176"/>
    </source>
</evidence>
<protein>
    <recommendedName>
        <fullName evidence="5">RRM domain-containing protein</fullName>
    </recommendedName>
</protein>
<keyword evidence="3" id="KW-0694">RNA-binding</keyword>
<dbReference type="SMART" id="SM00360">
    <property type="entry name" value="RRM"/>
    <property type="match status" value="1"/>
</dbReference>
<dbReference type="AlphaFoldDB" id="A0A6A6KXS4"/>
<evidence type="ECO:0000313" key="7">
    <source>
        <dbReference type="Proteomes" id="UP000467840"/>
    </source>
</evidence>
<sequence length="605" mass="67890">MDPQEQTQLLVEKPTTTKNFHWRFSQGDYFWLVCLVLTQFVKHFGKYGEITDSVIMKDRKTGQPRGFGWKSSERYQRELLDLRISRPKRFCWWNSNSLTEDEFKEFFMQYGEVIEHQIMRDHSTNRSRGFGFITFDSEETVDDLLAKGNKLELAGTQVEIKKAEPKKPNAAPPPSKRYNDSRPAFGGGFGDAYDGYGGSGFGGGGGAAAAAYRSGGVYGGRASTYGEYNGGEFGGYGGYGGGGIGAYRGEPSYGYSGRYGGGFSRGYDLRGGYGGLVTKIIDIANSLRKDPLRSAISKFHLGVWVAAWWLKSIFPSLKGIIFNEIALTRIVMLMEKLAMDECLLPASIDEDDEEETNNERVLVSKTPVLHLSCRKKERERDHMHPYKVIEITPPPKNLGIRCFHPQNLQCGESVTIEGQAYTIAAVTHRYQLRKGRKQQEVKLCLISTKNLIALRPINVSVRVEFNLDKVHIYFVRTEERHCIEEDQCLGVSDKIYIITCAPKRMIWCFMDSFSNGVDSSSKTQNSTAIVGNNPPATSLDPRCSRPPSAKQSRYEGSTTYYASVNNPGMKHPNGSATNQKHSYKMAHDPMRYKELPDMAKHSIVP</sequence>
<dbReference type="Pfam" id="PF00076">
    <property type="entry name" value="RRM_1"/>
    <property type="match status" value="1"/>
</dbReference>
<feature type="region of interest" description="Disordered" evidence="4">
    <location>
        <begin position="520"/>
        <end position="580"/>
    </location>
</feature>
<feature type="domain" description="RRM" evidence="5">
    <location>
        <begin position="77"/>
        <end position="165"/>
    </location>
</feature>
<dbReference type="PROSITE" id="PS50102">
    <property type="entry name" value="RRM"/>
    <property type="match status" value="1"/>
</dbReference>
<dbReference type="GO" id="GO:0005654">
    <property type="term" value="C:nucleoplasm"/>
    <property type="evidence" value="ECO:0007669"/>
    <property type="project" value="TreeGrafter"/>
</dbReference>
<gene>
    <name evidence="6" type="ORF">GH714_018283</name>
</gene>
<dbReference type="GO" id="GO:0000785">
    <property type="term" value="C:chromatin"/>
    <property type="evidence" value="ECO:0007669"/>
    <property type="project" value="TreeGrafter"/>
</dbReference>
<dbReference type="InterPro" id="IPR035979">
    <property type="entry name" value="RBD_domain_sf"/>
</dbReference>
<comment type="caution">
    <text evidence="6">The sequence shown here is derived from an EMBL/GenBank/DDBJ whole genome shotgun (WGS) entry which is preliminary data.</text>
</comment>
<proteinExistence type="predicted"/>
<comment type="subcellular location">
    <subcellularLocation>
        <location evidence="1">Nucleus</location>
    </subcellularLocation>
</comment>
<dbReference type="InterPro" id="IPR012677">
    <property type="entry name" value="Nucleotide-bd_a/b_plait_sf"/>
</dbReference>
<dbReference type="EMBL" id="JAAGAX010000014">
    <property type="protein sequence ID" value="KAF2292259.1"/>
    <property type="molecule type" value="Genomic_DNA"/>
</dbReference>
<feature type="compositionally biased region" description="Polar residues" evidence="4">
    <location>
        <begin position="520"/>
        <end position="536"/>
    </location>
</feature>
<evidence type="ECO:0000256" key="1">
    <source>
        <dbReference type="ARBA" id="ARBA00004123"/>
    </source>
</evidence>
<keyword evidence="7" id="KW-1185">Reference proteome</keyword>
<organism evidence="6 7">
    <name type="scientific">Hevea brasiliensis</name>
    <name type="common">Para rubber tree</name>
    <name type="synonym">Siphonia brasiliensis</name>
    <dbReference type="NCBI Taxonomy" id="3981"/>
    <lineage>
        <taxon>Eukaryota</taxon>
        <taxon>Viridiplantae</taxon>
        <taxon>Streptophyta</taxon>
        <taxon>Embryophyta</taxon>
        <taxon>Tracheophyta</taxon>
        <taxon>Spermatophyta</taxon>
        <taxon>Magnoliopsida</taxon>
        <taxon>eudicotyledons</taxon>
        <taxon>Gunneridae</taxon>
        <taxon>Pentapetalae</taxon>
        <taxon>rosids</taxon>
        <taxon>fabids</taxon>
        <taxon>Malpighiales</taxon>
        <taxon>Euphorbiaceae</taxon>
        <taxon>Crotonoideae</taxon>
        <taxon>Micrandreae</taxon>
        <taxon>Hevea</taxon>
    </lineage>
</organism>
<dbReference type="InterPro" id="IPR000504">
    <property type="entry name" value="RRM_dom"/>
</dbReference>
<dbReference type="GO" id="GO:0010468">
    <property type="term" value="P:regulation of gene expression"/>
    <property type="evidence" value="ECO:0007669"/>
    <property type="project" value="TreeGrafter"/>
</dbReference>
<dbReference type="PANTHER" id="PTHR48033:SF5">
    <property type="entry name" value="RRM DOMAIN-CONTAINING PROTEIN"/>
    <property type="match status" value="1"/>
</dbReference>
<name>A0A6A6KXS4_HEVBR</name>
<dbReference type="GO" id="GO:0003723">
    <property type="term" value="F:RNA binding"/>
    <property type="evidence" value="ECO:0007669"/>
    <property type="project" value="UniProtKB-UniRule"/>
</dbReference>
<evidence type="ECO:0000256" key="4">
    <source>
        <dbReference type="SAM" id="MobiDB-lite"/>
    </source>
</evidence>